<reference evidence="1 2" key="1">
    <citation type="journal article" date="2018" name="Sci. Data">
        <title>The draft genome sequence of cork oak.</title>
        <authorList>
            <person name="Ramos A.M."/>
            <person name="Usie A."/>
            <person name="Barbosa P."/>
            <person name="Barros P.M."/>
            <person name="Capote T."/>
            <person name="Chaves I."/>
            <person name="Simoes F."/>
            <person name="Abreu I."/>
            <person name="Carrasquinho I."/>
            <person name="Faro C."/>
            <person name="Guimaraes J.B."/>
            <person name="Mendonca D."/>
            <person name="Nobrega F."/>
            <person name="Rodrigues L."/>
            <person name="Saibo N.J.M."/>
            <person name="Varela M.C."/>
            <person name="Egas C."/>
            <person name="Matos J."/>
            <person name="Miguel C.M."/>
            <person name="Oliveira M.M."/>
            <person name="Ricardo C.P."/>
            <person name="Goncalves S."/>
        </authorList>
    </citation>
    <scope>NUCLEOTIDE SEQUENCE [LARGE SCALE GENOMIC DNA]</scope>
    <source>
        <strain evidence="2">cv. HL8</strain>
    </source>
</reference>
<proteinExistence type="predicted"/>
<name>A0AAW0JXP4_QUESU</name>
<dbReference type="Proteomes" id="UP000237347">
    <property type="component" value="Unassembled WGS sequence"/>
</dbReference>
<organism evidence="1 2">
    <name type="scientific">Quercus suber</name>
    <name type="common">Cork oak</name>
    <dbReference type="NCBI Taxonomy" id="58331"/>
    <lineage>
        <taxon>Eukaryota</taxon>
        <taxon>Viridiplantae</taxon>
        <taxon>Streptophyta</taxon>
        <taxon>Embryophyta</taxon>
        <taxon>Tracheophyta</taxon>
        <taxon>Spermatophyta</taxon>
        <taxon>Magnoliopsida</taxon>
        <taxon>eudicotyledons</taxon>
        <taxon>Gunneridae</taxon>
        <taxon>Pentapetalae</taxon>
        <taxon>rosids</taxon>
        <taxon>fabids</taxon>
        <taxon>Fagales</taxon>
        <taxon>Fagaceae</taxon>
        <taxon>Quercus</taxon>
    </lineage>
</organism>
<dbReference type="AlphaFoldDB" id="A0AAW0JXP4"/>
<sequence length="98" mass="10481">MALEGLRTSPHLALAKVLALLVDALDLCLILFPNCERLYGLHTSQSQQVRRETKEMAGGTFATQGRDPRHAEDGAITGSVVIICIVAASAGLIFGYDL</sequence>
<protein>
    <submittedName>
        <fullName evidence="1">Uncharacterized protein</fullName>
    </submittedName>
</protein>
<dbReference type="EMBL" id="PKMF04000442">
    <property type="protein sequence ID" value="KAK7831517.1"/>
    <property type="molecule type" value="Genomic_DNA"/>
</dbReference>
<keyword evidence="2" id="KW-1185">Reference proteome</keyword>
<evidence type="ECO:0000313" key="1">
    <source>
        <dbReference type="EMBL" id="KAK7831517.1"/>
    </source>
</evidence>
<comment type="caution">
    <text evidence="1">The sequence shown here is derived from an EMBL/GenBank/DDBJ whole genome shotgun (WGS) entry which is preliminary data.</text>
</comment>
<gene>
    <name evidence="1" type="ORF">CFP56_027230</name>
</gene>
<accession>A0AAW0JXP4</accession>
<evidence type="ECO:0000313" key="2">
    <source>
        <dbReference type="Proteomes" id="UP000237347"/>
    </source>
</evidence>